<organism evidence="1 2">
    <name type="scientific">Alkalilimnicola ehrlichii (strain ATCC BAA-1101 / DSM 17681 / MLHE-1)</name>
    <dbReference type="NCBI Taxonomy" id="187272"/>
    <lineage>
        <taxon>Bacteria</taxon>
        <taxon>Pseudomonadati</taxon>
        <taxon>Pseudomonadota</taxon>
        <taxon>Gammaproteobacteria</taxon>
        <taxon>Chromatiales</taxon>
        <taxon>Ectothiorhodospiraceae</taxon>
        <taxon>Alkalilimnicola</taxon>
    </lineage>
</organism>
<evidence type="ECO:0000313" key="2">
    <source>
        <dbReference type="Proteomes" id="UP000001962"/>
    </source>
</evidence>
<dbReference type="EMBL" id="CP000453">
    <property type="protein sequence ID" value="ABI58003.1"/>
    <property type="molecule type" value="Genomic_DNA"/>
</dbReference>
<name>Q0A584_ALKEH</name>
<reference evidence="2" key="1">
    <citation type="submission" date="2006-08" db="EMBL/GenBank/DDBJ databases">
        <title>Complete sequence of Alkalilimnicola ehrilichei MLHE-1.</title>
        <authorList>
            <person name="Copeland A."/>
            <person name="Lucas S."/>
            <person name="Lapidus A."/>
            <person name="Barry K."/>
            <person name="Detter J.C."/>
            <person name="Glavina del Rio T."/>
            <person name="Hammon N."/>
            <person name="Israni S."/>
            <person name="Dalin E."/>
            <person name="Tice H."/>
            <person name="Pitluck S."/>
            <person name="Sims D."/>
            <person name="Brettin T."/>
            <person name="Bruce D."/>
            <person name="Han C."/>
            <person name="Tapia R."/>
            <person name="Gilna P."/>
            <person name="Schmutz J."/>
            <person name="Larimer F."/>
            <person name="Land M."/>
            <person name="Hauser L."/>
            <person name="Kyrpides N."/>
            <person name="Mikhailova N."/>
            <person name="Oremland R.S."/>
            <person name="Hoeft S.E."/>
            <person name="Switzer-Blum J."/>
            <person name="Kulp T."/>
            <person name="King G."/>
            <person name="Tabita R."/>
            <person name="Witte B."/>
            <person name="Santini J.M."/>
            <person name="Basu P."/>
            <person name="Hollibaugh J.T."/>
            <person name="Xie G."/>
            <person name="Stolz J.F."/>
            <person name="Richardson P."/>
        </authorList>
    </citation>
    <scope>NUCLEOTIDE SEQUENCE [LARGE SCALE GENOMIC DNA]</scope>
    <source>
        <strain evidence="2">ATCC BAA-1101 / DSM 17681 / MLHE-1</strain>
    </source>
</reference>
<proteinExistence type="predicted"/>
<dbReference type="Proteomes" id="UP000001962">
    <property type="component" value="Chromosome"/>
</dbReference>
<dbReference type="RefSeq" id="WP_011630396.1">
    <property type="nucleotide sequence ID" value="NC_008340.1"/>
</dbReference>
<evidence type="ECO:0000313" key="1">
    <source>
        <dbReference type="EMBL" id="ABI58003.1"/>
    </source>
</evidence>
<dbReference type="AlphaFoldDB" id="Q0A584"/>
<accession>Q0A584</accession>
<dbReference type="OrthoDB" id="5959235at2"/>
<protein>
    <submittedName>
        <fullName evidence="1">Uncharacterized protein</fullName>
    </submittedName>
</protein>
<gene>
    <name evidence="1" type="ordered locus">Mlg_2663</name>
</gene>
<keyword evidence="2" id="KW-1185">Reference proteome</keyword>
<dbReference type="KEGG" id="aeh:Mlg_2663"/>
<dbReference type="HOGENOM" id="CLU_2696336_0_0_6"/>
<sequence>MRTMTDAEGREWDITVGRQSYGLALALFLPRDGGQALQAALPVDNWVEAERYLAGLDEAGLGALLEAAEPHGL</sequence>